<dbReference type="RefSeq" id="WP_205158059.1">
    <property type="nucleotide sequence ID" value="NZ_JAFEUM010000003.1"/>
</dbReference>
<protein>
    <recommendedName>
        <fullName evidence="4">Outer membrane protein assembly factor BamC</fullName>
    </recommendedName>
</protein>
<keyword evidence="4" id="KW-0564">Palmitate</keyword>
<keyword evidence="3 4" id="KW-0998">Cell outer membrane</keyword>
<gene>
    <name evidence="4 5" type="primary">bamC</name>
    <name evidence="5" type="ORF">JQC93_08635</name>
</gene>
<comment type="caution">
    <text evidence="5">The sequence shown here is derived from an EMBL/GenBank/DDBJ whole genome shotgun (WGS) entry which is preliminary data.</text>
</comment>
<dbReference type="EMBL" id="JAFEUM010000003">
    <property type="protein sequence ID" value="MBM7036473.1"/>
    <property type="molecule type" value="Genomic_DNA"/>
</dbReference>
<proteinExistence type="inferred from homology"/>
<reference evidence="5 6" key="1">
    <citation type="submission" date="2021-02" db="EMBL/GenBank/DDBJ databases">
        <authorList>
            <person name="Park J.-S."/>
        </authorList>
    </citation>
    <scope>NUCLEOTIDE SEQUENCE [LARGE SCALE GENOMIC DNA]</scope>
    <source>
        <strain evidence="5 6">188UL20-2</strain>
    </source>
</reference>
<evidence type="ECO:0000256" key="4">
    <source>
        <dbReference type="HAMAP-Rule" id="MF_00924"/>
    </source>
</evidence>
<evidence type="ECO:0000313" key="6">
    <source>
        <dbReference type="Proteomes" id="UP000809621"/>
    </source>
</evidence>
<sequence length="340" mass="38664">MRFRHQLVPCALAVIILAGCSSNPAERRQAKDDFSYLDTDPLSPLVLPEGVEYEQYPNYIIPEGDYAGDVGREVDIRPPQQILELIPGARYEQTYGDTTVWLLNADERDRVWDTLLQLIDEEKLPIESETDQLIETGWVEWLAPDEEQALYSRHEFSKLEANGRFGFSVKLTEWKEGNTVKLATTTNRERYNTFMTNRVTSKYDQNIRDAAALEAEQLVKNIPISMGTDKGGLPVIIARTPYNLFWQRVPTLLPSMGFTIEDRNQSQGQVKAKYVSPDDEFWQEVGVTPLSLDDATYTFLLGDLGNRTSINVTDADGKPVTESWLEEMVPVIVHMINQEP</sequence>
<keyword evidence="4" id="KW-0449">Lipoprotein</keyword>
<dbReference type="Pfam" id="PF06804">
    <property type="entry name" value="Lipoprotein_18"/>
    <property type="match status" value="1"/>
</dbReference>
<comment type="subcellular location">
    <subcellularLocation>
        <location evidence="4">Cell outer membrane</location>
        <topology evidence="4">Lipid-anchor</topology>
    </subcellularLocation>
</comment>
<dbReference type="HAMAP" id="MF_00924">
    <property type="entry name" value="OM_assembly_BamC"/>
    <property type="match status" value="1"/>
</dbReference>
<dbReference type="InterPro" id="IPR014524">
    <property type="entry name" value="BamC"/>
</dbReference>
<comment type="subunit">
    <text evidence="4">Part of the Bam complex.</text>
</comment>
<evidence type="ECO:0000313" key="5">
    <source>
        <dbReference type="EMBL" id="MBM7036473.1"/>
    </source>
</evidence>
<dbReference type="Gene3D" id="3.30.310.170">
    <property type="entry name" value="Outer membrane protein assembly factor BamC"/>
    <property type="match status" value="1"/>
</dbReference>
<keyword evidence="2 4" id="KW-0472">Membrane</keyword>
<comment type="similarity">
    <text evidence="4">Belongs to the BamC family.</text>
</comment>
<dbReference type="Proteomes" id="UP000809621">
    <property type="component" value="Unassembled WGS sequence"/>
</dbReference>
<keyword evidence="1 4" id="KW-0732">Signal</keyword>
<dbReference type="InterPro" id="IPR042268">
    <property type="entry name" value="BamC_C"/>
</dbReference>
<dbReference type="Gene3D" id="3.30.530.50">
    <property type="match status" value="1"/>
</dbReference>
<evidence type="ECO:0000256" key="1">
    <source>
        <dbReference type="ARBA" id="ARBA00022729"/>
    </source>
</evidence>
<evidence type="ECO:0000256" key="3">
    <source>
        <dbReference type="ARBA" id="ARBA00023237"/>
    </source>
</evidence>
<name>A0ABS2HJX7_9VIBR</name>
<organism evidence="5 6">
    <name type="scientific">Vibrio ulleungensis</name>
    <dbReference type="NCBI Taxonomy" id="2807619"/>
    <lineage>
        <taxon>Bacteria</taxon>
        <taxon>Pseudomonadati</taxon>
        <taxon>Pseudomonadota</taxon>
        <taxon>Gammaproteobacteria</taxon>
        <taxon>Vibrionales</taxon>
        <taxon>Vibrionaceae</taxon>
        <taxon>Vibrio</taxon>
    </lineage>
</organism>
<comment type="function">
    <text evidence="4">Part of the outer membrane protein assembly complex, which is involved in assembly and insertion of beta-barrel proteins into the outer membrane.</text>
</comment>
<dbReference type="NCBIfam" id="NF008674">
    <property type="entry name" value="PRK11679.1"/>
    <property type="match status" value="1"/>
</dbReference>
<dbReference type="PROSITE" id="PS51257">
    <property type="entry name" value="PROKAR_LIPOPROTEIN"/>
    <property type="match status" value="1"/>
</dbReference>
<evidence type="ECO:0000256" key="2">
    <source>
        <dbReference type="ARBA" id="ARBA00023136"/>
    </source>
</evidence>
<keyword evidence="6" id="KW-1185">Reference proteome</keyword>
<accession>A0ABS2HJX7</accession>
<dbReference type="PIRSF" id="PIRSF026343">
    <property type="entry name" value="NlpB"/>
    <property type="match status" value="1"/>
</dbReference>
<dbReference type="InterPro" id="IPR010653">
    <property type="entry name" value="NlpB/DapX"/>
</dbReference>